<evidence type="ECO:0000313" key="2">
    <source>
        <dbReference type="Proteomes" id="UP000316727"/>
    </source>
</evidence>
<protein>
    <recommendedName>
        <fullName evidence="3">STAS/SEC14 domain-containing protein</fullName>
    </recommendedName>
</protein>
<evidence type="ECO:0008006" key="3">
    <source>
        <dbReference type="Google" id="ProtNLM"/>
    </source>
</evidence>
<sequence length="144" mass="16920">MPGQHLRFKTIRQDEFFIMKFNQEEKFLWNTWKGKMPSAQLREAMLFASNFILAYNVTCILADYRLMHAPTLSDQAWIAKHTGKLLQHSKLERVANLLAPDVFQQKAIETIYEKASEMPQPCETRDFIEEQDAIKWLMDGDHTL</sequence>
<dbReference type="Proteomes" id="UP000316727">
    <property type="component" value="Unassembled WGS sequence"/>
</dbReference>
<dbReference type="EMBL" id="VFRQ01000001">
    <property type="protein sequence ID" value="TPE46215.1"/>
    <property type="molecule type" value="Genomic_DNA"/>
</dbReference>
<gene>
    <name evidence="1" type="ORF">FJM65_02410</name>
</gene>
<proteinExistence type="predicted"/>
<keyword evidence="2" id="KW-1185">Reference proteome</keyword>
<reference evidence="1 2" key="1">
    <citation type="submission" date="2019-06" db="EMBL/GenBank/DDBJ databases">
        <title>A novel bacterium of genus Pontibacter, isolated from marine sediment.</title>
        <authorList>
            <person name="Huang H."/>
            <person name="Mo K."/>
            <person name="Hu Y."/>
        </authorList>
    </citation>
    <scope>NUCLEOTIDE SEQUENCE [LARGE SCALE GENOMIC DNA]</scope>
    <source>
        <strain evidence="1 2">HB172049</strain>
    </source>
</reference>
<dbReference type="AlphaFoldDB" id="A0A501WCJ6"/>
<organism evidence="1 2">
    <name type="scientific">Pontibacter mangrovi</name>
    <dbReference type="NCBI Taxonomy" id="2589816"/>
    <lineage>
        <taxon>Bacteria</taxon>
        <taxon>Pseudomonadati</taxon>
        <taxon>Bacteroidota</taxon>
        <taxon>Cytophagia</taxon>
        <taxon>Cytophagales</taxon>
        <taxon>Hymenobacteraceae</taxon>
        <taxon>Pontibacter</taxon>
    </lineage>
</organism>
<comment type="caution">
    <text evidence="1">The sequence shown here is derived from an EMBL/GenBank/DDBJ whole genome shotgun (WGS) entry which is preliminary data.</text>
</comment>
<name>A0A501WCJ6_9BACT</name>
<evidence type="ECO:0000313" key="1">
    <source>
        <dbReference type="EMBL" id="TPE46215.1"/>
    </source>
</evidence>
<accession>A0A501WCJ6</accession>
<dbReference type="OrthoDB" id="851916at2"/>